<evidence type="ECO:0000256" key="13">
    <source>
        <dbReference type="ARBA" id="ARBA00044502"/>
    </source>
</evidence>
<comment type="catalytic activity">
    <reaction evidence="14">
        <text>[(1-&gt;4)-beta-D-glucosyl]n+m + reduced acceptor + O2 = 4-dehydro-beta-D-glucosyl-[(1-&gt;4)-beta-D-glucosyl]n-1 + [(1-&gt;4)-beta-D-glucosyl]m + acceptor + H2O.</text>
        <dbReference type="EC" id="1.14.99.56"/>
    </reaction>
</comment>
<evidence type="ECO:0000256" key="11">
    <source>
        <dbReference type="ARBA" id="ARBA00023277"/>
    </source>
</evidence>
<dbReference type="GO" id="GO:0030245">
    <property type="term" value="P:cellulose catabolic process"/>
    <property type="evidence" value="ECO:0007669"/>
    <property type="project" value="UniProtKB-KW"/>
</dbReference>
<evidence type="ECO:0000256" key="10">
    <source>
        <dbReference type="ARBA" id="ARBA00023157"/>
    </source>
</evidence>
<comment type="subcellular location">
    <subcellularLocation>
        <location evidence="2">Secreted</location>
    </subcellularLocation>
</comment>
<sequence length="360" mass="36730">MPSFKTSSVLSALAGAASVLAHGHVESIIADGVSYEAFKLSYFYDANHPDLVGWSTTATDNGFVGPEAYGTGDIACHRGAEPASGTAVVAAGGEIFLQWDTWPTSHKGPVIDMLASCGGSDCAAVDKASLEFFKIQEVGIVSGSGNNGVWASDQLIENGNGWVVKIPETLAAGNYVLRHEIIAHHASGQANGAQNYPQCINIQVTGGGSDLPAGTVATSLYKADDEGILFDIYSAGSTYPMPGPAAPEIASVAVQRRVTADSEGTPVTGGGSAPAPAPPSTTAPTTPPAASSPVAAPPSSTAPVTPPAASSPAAPVEEVEEPTTPPTTPPTVPDECPTAARRRARRAARNARRHARSVRL</sequence>
<dbReference type="EMBL" id="JAGPXD010000002">
    <property type="protein sequence ID" value="KAH7367482.1"/>
    <property type="molecule type" value="Genomic_DNA"/>
</dbReference>
<dbReference type="InterPro" id="IPR005103">
    <property type="entry name" value="AA9_LPMO"/>
</dbReference>
<feature type="compositionally biased region" description="Low complexity" evidence="16">
    <location>
        <begin position="288"/>
        <end position="316"/>
    </location>
</feature>
<feature type="signal peptide" evidence="17">
    <location>
        <begin position="1"/>
        <end position="21"/>
    </location>
</feature>
<keyword evidence="7" id="KW-0560">Oxidoreductase</keyword>
<proteinExistence type="inferred from homology"/>
<keyword evidence="11" id="KW-0119">Carbohydrate metabolism</keyword>
<keyword evidence="3" id="KW-0964">Secreted</keyword>
<evidence type="ECO:0000256" key="4">
    <source>
        <dbReference type="ARBA" id="ARBA00022723"/>
    </source>
</evidence>
<evidence type="ECO:0000313" key="20">
    <source>
        <dbReference type="Proteomes" id="UP000813385"/>
    </source>
</evidence>
<evidence type="ECO:0000259" key="18">
    <source>
        <dbReference type="Pfam" id="PF03443"/>
    </source>
</evidence>
<keyword evidence="6" id="KW-0136">Cellulose degradation</keyword>
<dbReference type="GO" id="GO:0046872">
    <property type="term" value="F:metal ion binding"/>
    <property type="evidence" value="ECO:0007669"/>
    <property type="project" value="UniProtKB-KW"/>
</dbReference>
<dbReference type="AlphaFoldDB" id="A0A8K0X550"/>
<keyword evidence="9" id="KW-0503">Monooxygenase</keyword>
<dbReference type="Gene3D" id="2.70.50.70">
    <property type="match status" value="1"/>
</dbReference>
<feature type="domain" description="Auxiliary Activity family 9 catalytic" evidence="18">
    <location>
        <begin position="22"/>
        <end position="236"/>
    </location>
</feature>
<evidence type="ECO:0000256" key="12">
    <source>
        <dbReference type="ARBA" id="ARBA00023326"/>
    </source>
</evidence>
<dbReference type="Proteomes" id="UP000813385">
    <property type="component" value="Unassembled WGS sequence"/>
</dbReference>
<evidence type="ECO:0000256" key="6">
    <source>
        <dbReference type="ARBA" id="ARBA00023001"/>
    </source>
</evidence>
<comment type="cofactor">
    <cofactor evidence="1">
        <name>Cu(2+)</name>
        <dbReference type="ChEBI" id="CHEBI:29036"/>
    </cofactor>
</comment>
<dbReference type="OrthoDB" id="4849160at2759"/>
<keyword evidence="4" id="KW-0479">Metal-binding</keyword>
<dbReference type="GO" id="GO:0004497">
    <property type="term" value="F:monooxygenase activity"/>
    <property type="evidence" value="ECO:0007669"/>
    <property type="project" value="UniProtKB-KW"/>
</dbReference>
<evidence type="ECO:0000256" key="14">
    <source>
        <dbReference type="ARBA" id="ARBA00045077"/>
    </source>
</evidence>
<dbReference type="PANTHER" id="PTHR33353:SF10">
    <property type="entry name" value="ENDO-BETA-1,4-GLUCANASE D"/>
    <property type="match status" value="1"/>
</dbReference>
<protein>
    <recommendedName>
        <fullName evidence="15">lytic cellulose monooxygenase (C4-dehydrogenating)</fullName>
        <ecNumber evidence="15">1.14.99.56</ecNumber>
    </recommendedName>
</protein>
<feature type="compositionally biased region" description="Pro residues" evidence="16">
    <location>
        <begin position="275"/>
        <end position="287"/>
    </location>
</feature>
<evidence type="ECO:0000256" key="7">
    <source>
        <dbReference type="ARBA" id="ARBA00023002"/>
    </source>
</evidence>
<comment type="caution">
    <text evidence="19">The sequence shown here is derived from an EMBL/GenBank/DDBJ whole genome shotgun (WGS) entry which is preliminary data.</text>
</comment>
<dbReference type="InterPro" id="IPR049892">
    <property type="entry name" value="AA9"/>
</dbReference>
<dbReference type="EC" id="1.14.99.56" evidence="15"/>
<feature type="chain" id="PRO_5035479092" description="lytic cellulose monooxygenase (C4-dehydrogenating)" evidence="17">
    <location>
        <begin position="22"/>
        <end position="360"/>
    </location>
</feature>
<evidence type="ECO:0000256" key="8">
    <source>
        <dbReference type="ARBA" id="ARBA00023008"/>
    </source>
</evidence>
<evidence type="ECO:0000256" key="15">
    <source>
        <dbReference type="ARBA" id="ARBA00047174"/>
    </source>
</evidence>
<keyword evidence="12" id="KW-0624">Polysaccharide degradation</keyword>
<evidence type="ECO:0000256" key="16">
    <source>
        <dbReference type="SAM" id="MobiDB-lite"/>
    </source>
</evidence>
<evidence type="ECO:0000256" key="17">
    <source>
        <dbReference type="SAM" id="SignalP"/>
    </source>
</evidence>
<feature type="region of interest" description="Disordered" evidence="16">
    <location>
        <begin position="258"/>
        <end position="360"/>
    </location>
</feature>
<evidence type="ECO:0000256" key="2">
    <source>
        <dbReference type="ARBA" id="ARBA00004613"/>
    </source>
</evidence>
<evidence type="ECO:0000256" key="9">
    <source>
        <dbReference type="ARBA" id="ARBA00023033"/>
    </source>
</evidence>
<dbReference type="GO" id="GO:0005576">
    <property type="term" value="C:extracellular region"/>
    <property type="evidence" value="ECO:0007669"/>
    <property type="project" value="UniProtKB-SubCell"/>
</dbReference>
<evidence type="ECO:0000256" key="5">
    <source>
        <dbReference type="ARBA" id="ARBA00022729"/>
    </source>
</evidence>
<dbReference type="CDD" id="cd21175">
    <property type="entry name" value="LPMO_AA9"/>
    <property type="match status" value="1"/>
</dbReference>
<comment type="similarity">
    <text evidence="13">Belongs to the polysaccharide monooxygenase AA9 family.</text>
</comment>
<name>A0A8K0X550_9PEZI</name>
<feature type="compositionally biased region" description="Basic residues" evidence="16">
    <location>
        <begin position="340"/>
        <end position="360"/>
    </location>
</feature>
<evidence type="ECO:0000313" key="19">
    <source>
        <dbReference type="EMBL" id="KAH7367482.1"/>
    </source>
</evidence>
<feature type="compositionally biased region" description="Pro residues" evidence="16">
    <location>
        <begin position="323"/>
        <end position="332"/>
    </location>
</feature>
<keyword evidence="10" id="KW-1015">Disulfide bond</keyword>
<accession>A0A8K0X550</accession>
<evidence type="ECO:0000256" key="1">
    <source>
        <dbReference type="ARBA" id="ARBA00001973"/>
    </source>
</evidence>
<keyword evidence="20" id="KW-1185">Reference proteome</keyword>
<reference evidence="19" key="1">
    <citation type="journal article" date="2021" name="Nat. Commun.">
        <title>Genetic determinants of endophytism in the Arabidopsis root mycobiome.</title>
        <authorList>
            <person name="Mesny F."/>
            <person name="Miyauchi S."/>
            <person name="Thiergart T."/>
            <person name="Pickel B."/>
            <person name="Atanasova L."/>
            <person name="Karlsson M."/>
            <person name="Huettel B."/>
            <person name="Barry K.W."/>
            <person name="Haridas S."/>
            <person name="Chen C."/>
            <person name="Bauer D."/>
            <person name="Andreopoulos W."/>
            <person name="Pangilinan J."/>
            <person name="LaButti K."/>
            <person name="Riley R."/>
            <person name="Lipzen A."/>
            <person name="Clum A."/>
            <person name="Drula E."/>
            <person name="Henrissat B."/>
            <person name="Kohler A."/>
            <person name="Grigoriev I.V."/>
            <person name="Martin F.M."/>
            <person name="Hacquard S."/>
        </authorList>
    </citation>
    <scope>NUCLEOTIDE SEQUENCE</scope>
    <source>
        <strain evidence="19">MPI-CAGE-AT-0016</strain>
    </source>
</reference>
<evidence type="ECO:0000256" key="3">
    <source>
        <dbReference type="ARBA" id="ARBA00022525"/>
    </source>
</evidence>
<dbReference type="Pfam" id="PF03443">
    <property type="entry name" value="AA9"/>
    <property type="match status" value="1"/>
</dbReference>
<organism evidence="19 20">
    <name type="scientific">Plectosphaerella cucumerina</name>
    <dbReference type="NCBI Taxonomy" id="40658"/>
    <lineage>
        <taxon>Eukaryota</taxon>
        <taxon>Fungi</taxon>
        <taxon>Dikarya</taxon>
        <taxon>Ascomycota</taxon>
        <taxon>Pezizomycotina</taxon>
        <taxon>Sordariomycetes</taxon>
        <taxon>Hypocreomycetidae</taxon>
        <taxon>Glomerellales</taxon>
        <taxon>Plectosphaerellaceae</taxon>
        <taxon>Plectosphaerella</taxon>
    </lineage>
</organism>
<keyword evidence="5 17" id="KW-0732">Signal</keyword>
<dbReference type="PANTHER" id="PTHR33353">
    <property type="entry name" value="PUTATIVE (AFU_ORTHOLOGUE AFUA_1G12560)-RELATED"/>
    <property type="match status" value="1"/>
</dbReference>
<keyword evidence="8" id="KW-0186">Copper</keyword>
<gene>
    <name evidence="19" type="ORF">B0T11DRAFT_336849</name>
</gene>